<dbReference type="SUPFAM" id="SSF55073">
    <property type="entry name" value="Nucleotide cyclase"/>
    <property type="match status" value="1"/>
</dbReference>
<dbReference type="GO" id="GO:0035556">
    <property type="term" value="P:intracellular signal transduction"/>
    <property type="evidence" value="ECO:0007669"/>
    <property type="project" value="InterPro"/>
</dbReference>
<dbReference type="Proteomes" id="UP000605201">
    <property type="component" value="Unassembled WGS sequence"/>
</dbReference>
<dbReference type="Gene3D" id="3.30.70.1230">
    <property type="entry name" value="Nucleotide cyclase"/>
    <property type="match status" value="1"/>
</dbReference>
<dbReference type="SMART" id="SM00044">
    <property type="entry name" value="CYCc"/>
    <property type="match status" value="1"/>
</dbReference>
<dbReference type="InterPro" id="IPR001054">
    <property type="entry name" value="A/G_cyclase"/>
</dbReference>
<organism evidence="3 4">
    <name type="scientific">Candidatus Desulfatibia vada</name>
    <dbReference type="NCBI Taxonomy" id="2841696"/>
    <lineage>
        <taxon>Bacteria</taxon>
        <taxon>Pseudomonadati</taxon>
        <taxon>Thermodesulfobacteriota</taxon>
        <taxon>Desulfobacteria</taxon>
        <taxon>Desulfobacterales</taxon>
        <taxon>Desulfobacterales incertae sedis</taxon>
        <taxon>Candidatus Desulfatibia</taxon>
    </lineage>
</organism>
<dbReference type="EMBL" id="JACNIG010000244">
    <property type="protein sequence ID" value="MBC8432713.1"/>
    <property type="molecule type" value="Genomic_DNA"/>
</dbReference>
<evidence type="ECO:0000313" key="4">
    <source>
        <dbReference type="Proteomes" id="UP000605201"/>
    </source>
</evidence>
<feature type="transmembrane region" description="Helical" evidence="1">
    <location>
        <begin position="387"/>
        <end position="407"/>
    </location>
</feature>
<protein>
    <submittedName>
        <fullName evidence="3">Adenylate/guanylate cyclase domain-containing protein</fullName>
    </submittedName>
</protein>
<keyword evidence="1" id="KW-0812">Transmembrane</keyword>
<dbReference type="InterPro" id="IPR029787">
    <property type="entry name" value="Nucleotide_cyclase"/>
</dbReference>
<dbReference type="Pfam" id="PF00211">
    <property type="entry name" value="Guanylate_cyc"/>
    <property type="match status" value="1"/>
</dbReference>
<feature type="transmembrane region" description="Helical" evidence="1">
    <location>
        <begin position="12"/>
        <end position="30"/>
    </location>
</feature>
<comment type="caution">
    <text evidence="3">The sequence shown here is derived from an EMBL/GenBank/DDBJ whole genome shotgun (WGS) entry which is preliminary data.</text>
</comment>
<dbReference type="PANTHER" id="PTHR43081">
    <property type="entry name" value="ADENYLATE CYCLASE, TERMINAL-DIFFERENTIATION SPECIFIC-RELATED"/>
    <property type="match status" value="1"/>
</dbReference>
<sequence>MITNKKRNLRATALLVLGSFIAAHLCFHLLPHLFDTWNLKAVDRLFLFRSSSESFRPPYDETIVHVDLTDTTMVRLNNFYLDRSHYAGVIRNLTAMNTSAILCDTIFAAKKGDEKDDALIEASARAGNVYFGLAFELASNEDSRQQYAKDSKRELYLRRNKWQVTVKGDPRHFYTGTKPVATFPVLASASRGLGYLSVKFDRDGVFRRLPLLVRYDGAYYPSFSFMAICDYLGVPPEKITIRPGRSITLKDALRPGEKEPHDIIIPIDRFGHMLINFIGPWERMKHYNFADILLASKDPDDMDLWNDELAGKIAVVAEVSTGSSDVGPVPTDTNLPLAGLHANAMHTILTESFIRELSDYEMLSVELLLLTGLFIISLGFSSPYFALGTFAMSLFYVCVASTAFLYGNLIFHFVRPLLMITFATLFIVIYRYINEERERAFIRATFGRYLSKEVVEELLDSPDGLKLSGEMREVTFLVSDLRGFTALSSSLSPAEVIKVINRYLECMVDIIGNYRGTVNEIEGDGILTFFGAPLAGSDDAERAVACAIAMQRKMEEFNKEQQRLNIPELMMGIGIDTGEVVVGNIGSEKRTKYAAMGSPVNTAYRIESSTVGGQVLISASTFEKVRSILKVDRILKVPFKGLAKPVTLYEVKGIDGNYPLSMPKKKSDAFIKLETPLTVSCFPLEGKTVAEKSIQGHITSLGKSSAEVLLSEQVDVYSNLKILLDLQKAPGANEIYAKVVSLDKSDSFASRHMARLEFTYLSEDVKVFLEERRSGK</sequence>
<dbReference type="PANTHER" id="PTHR43081:SF1">
    <property type="entry name" value="ADENYLATE CYCLASE, TERMINAL-DIFFERENTIATION SPECIFIC"/>
    <property type="match status" value="1"/>
</dbReference>
<evidence type="ECO:0000313" key="3">
    <source>
        <dbReference type="EMBL" id="MBC8432713.1"/>
    </source>
</evidence>
<accession>A0A8J6TQS1</accession>
<reference evidence="3 4" key="1">
    <citation type="submission" date="2020-08" db="EMBL/GenBank/DDBJ databases">
        <title>Bridging the membrane lipid divide: bacteria of the FCB group superphylum have the potential to synthesize archaeal ether lipids.</title>
        <authorList>
            <person name="Villanueva L."/>
            <person name="Von Meijenfeldt F.A.B."/>
            <person name="Westbye A.B."/>
            <person name="Yadav S."/>
            <person name="Hopmans E.C."/>
            <person name="Dutilh B.E."/>
            <person name="Sinninghe Damste J.S."/>
        </authorList>
    </citation>
    <scope>NUCLEOTIDE SEQUENCE [LARGE SCALE GENOMIC DNA]</scope>
    <source>
        <strain evidence="3">NIOZ-UU17</strain>
    </source>
</reference>
<dbReference type="InterPro" id="IPR007890">
    <property type="entry name" value="CHASE2"/>
</dbReference>
<proteinExistence type="predicted"/>
<dbReference type="AlphaFoldDB" id="A0A8J6TQS1"/>
<gene>
    <name evidence="3" type="ORF">H8D96_12445</name>
</gene>
<dbReference type="GO" id="GO:0004016">
    <property type="term" value="F:adenylate cyclase activity"/>
    <property type="evidence" value="ECO:0007669"/>
    <property type="project" value="UniProtKB-ARBA"/>
</dbReference>
<keyword evidence="1" id="KW-1133">Transmembrane helix</keyword>
<evidence type="ECO:0000256" key="1">
    <source>
        <dbReference type="SAM" id="Phobius"/>
    </source>
</evidence>
<dbReference type="InterPro" id="IPR050697">
    <property type="entry name" value="Adenylyl/Guanylyl_Cyclase_3/4"/>
</dbReference>
<dbReference type="GO" id="GO:0006171">
    <property type="term" value="P:cAMP biosynthetic process"/>
    <property type="evidence" value="ECO:0007669"/>
    <property type="project" value="TreeGrafter"/>
</dbReference>
<dbReference type="Pfam" id="PF05226">
    <property type="entry name" value="CHASE2"/>
    <property type="match status" value="1"/>
</dbReference>
<keyword evidence="1" id="KW-0472">Membrane</keyword>
<dbReference type="CDD" id="cd07302">
    <property type="entry name" value="CHD"/>
    <property type="match status" value="1"/>
</dbReference>
<name>A0A8J6TQS1_9BACT</name>
<dbReference type="PROSITE" id="PS50125">
    <property type="entry name" value="GUANYLATE_CYCLASE_2"/>
    <property type="match status" value="1"/>
</dbReference>
<evidence type="ECO:0000259" key="2">
    <source>
        <dbReference type="PROSITE" id="PS50125"/>
    </source>
</evidence>
<dbReference type="SMART" id="SM01080">
    <property type="entry name" value="CHASE2"/>
    <property type="match status" value="1"/>
</dbReference>
<feature type="transmembrane region" description="Helical" evidence="1">
    <location>
        <begin position="413"/>
        <end position="433"/>
    </location>
</feature>
<feature type="domain" description="Guanylate cyclase" evidence="2">
    <location>
        <begin position="475"/>
        <end position="607"/>
    </location>
</feature>